<dbReference type="Proteomes" id="UP000028006">
    <property type="component" value="Unassembled WGS sequence"/>
</dbReference>
<dbReference type="EMBL" id="JOKG01000002">
    <property type="protein sequence ID" value="KEQ14277.1"/>
    <property type="molecule type" value="Genomic_DNA"/>
</dbReference>
<organism evidence="1 2">
    <name type="scientific">Endozoicomonas montiporae</name>
    <dbReference type="NCBI Taxonomy" id="1027273"/>
    <lineage>
        <taxon>Bacteria</taxon>
        <taxon>Pseudomonadati</taxon>
        <taxon>Pseudomonadota</taxon>
        <taxon>Gammaproteobacteria</taxon>
        <taxon>Oceanospirillales</taxon>
        <taxon>Endozoicomonadaceae</taxon>
        <taxon>Endozoicomonas</taxon>
    </lineage>
</organism>
<dbReference type="RefSeq" id="WP_034874095.1">
    <property type="nucleotide sequence ID" value="NZ_JOKG01000002.1"/>
</dbReference>
<dbReference type="AlphaFoldDB" id="A0A081N754"/>
<sequence>MISLLSSLNTYEQQSSDWYKEGKDLLKQAREYKNFASWQQVLIHASLPEGVDNGYSYLLKAVAFRNLRNLEAAIKVAEKFLNIYQNNFTINNYNTILYEIAFSSFLSHNYEASVLYFSRYFSSTSDDNITEQSVNNAYSSAIKVLEKNPKNMDAKELLRICYSRFKNKLSSKAKFKFESEGTMY</sequence>
<proteinExistence type="predicted"/>
<evidence type="ECO:0000313" key="2">
    <source>
        <dbReference type="Proteomes" id="UP000028006"/>
    </source>
</evidence>
<evidence type="ECO:0008006" key="3">
    <source>
        <dbReference type="Google" id="ProtNLM"/>
    </source>
</evidence>
<dbReference type="InterPro" id="IPR011990">
    <property type="entry name" value="TPR-like_helical_dom_sf"/>
</dbReference>
<evidence type="ECO:0000313" key="1">
    <source>
        <dbReference type="EMBL" id="KEQ14277.1"/>
    </source>
</evidence>
<dbReference type="SUPFAM" id="SSF48452">
    <property type="entry name" value="TPR-like"/>
    <property type="match status" value="1"/>
</dbReference>
<name>A0A081N754_9GAMM</name>
<dbReference type="Gene3D" id="1.25.40.10">
    <property type="entry name" value="Tetratricopeptide repeat domain"/>
    <property type="match status" value="1"/>
</dbReference>
<protein>
    <recommendedName>
        <fullName evidence="3">Outer membrane lipoprotein BamD-like domain-containing protein</fullName>
    </recommendedName>
</protein>
<keyword evidence="2" id="KW-1185">Reference proteome</keyword>
<comment type="caution">
    <text evidence="1">The sequence shown here is derived from an EMBL/GenBank/DDBJ whole genome shotgun (WGS) entry which is preliminary data.</text>
</comment>
<gene>
    <name evidence="1" type="ORF">GZ77_07645</name>
</gene>
<accession>A0A081N754</accession>
<reference evidence="1 2" key="1">
    <citation type="submission" date="2014-06" db="EMBL/GenBank/DDBJ databases">
        <title>Whole Genome Sequences of Three Symbiotic Endozoicomonas Bacteria.</title>
        <authorList>
            <person name="Neave M.J."/>
            <person name="Apprill A."/>
            <person name="Voolstra C.R."/>
        </authorList>
    </citation>
    <scope>NUCLEOTIDE SEQUENCE [LARGE SCALE GENOMIC DNA]</scope>
    <source>
        <strain evidence="1 2">LMG 24815</strain>
    </source>
</reference>